<name>A0A8S5PJS6_9CAUD</name>
<accession>A0A8S5PJS6</accession>
<dbReference type="EMBL" id="BK015443">
    <property type="protein sequence ID" value="DAE06992.1"/>
    <property type="molecule type" value="Genomic_DNA"/>
</dbReference>
<protein>
    <submittedName>
        <fullName evidence="1">Uncharacterized protein</fullName>
    </submittedName>
</protein>
<sequence length="30" mass="3839">MMKLIYPFISKMRLHKVYTRYFRFFYGTSL</sequence>
<organism evidence="1">
    <name type="scientific">Siphoviridae sp. ctL0q1</name>
    <dbReference type="NCBI Taxonomy" id="2825449"/>
    <lineage>
        <taxon>Viruses</taxon>
        <taxon>Duplodnaviria</taxon>
        <taxon>Heunggongvirae</taxon>
        <taxon>Uroviricota</taxon>
        <taxon>Caudoviricetes</taxon>
    </lineage>
</organism>
<proteinExistence type="predicted"/>
<evidence type="ECO:0000313" key="1">
    <source>
        <dbReference type="EMBL" id="DAE06992.1"/>
    </source>
</evidence>
<reference evidence="1" key="1">
    <citation type="journal article" date="2021" name="Proc. Natl. Acad. Sci. U.S.A.">
        <title>A Catalog of Tens of Thousands of Viruses from Human Metagenomes Reveals Hidden Associations with Chronic Diseases.</title>
        <authorList>
            <person name="Tisza M.J."/>
            <person name="Buck C.B."/>
        </authorList>
    </citation>
    <scope>NUCLEOTIDE SEQUENCE</scope>
    <source>
        <strain evidence="1">CtL0q1</strain>
    </source>
</reference>